<proteinExistence type="predicted"/>
<evidence type="ECO:0000256" key="12">
    <source>
        <dbReference type="ARBA" id="ARBA00022840"/>
    </source>
</evidence>
<dbReference type="InterPro" id="IPR004358">
    <property type="entry name" value="Sig_transdc_His_kin-like_C"/>
</dbReference>
<dbReference type="Pfam" id="PF07730">
    <property type="entry name" value="HisKA_3"/>
    <property type="match status" value="1"/>
</dbReference>
<feature type="transmembrane region" description="Helical" evidence="20">
    <location>
        <begin position="45"/>
        <end position="66"/>
    </location>
</feature>
<comment type="catalytic activity">
    <reaction evidence="1">
        <text>ATP + protein L-histidine = ADP + protein N-phospho-L-histidine.</text>
        <dbReference type="EC" id="2.7.13.3"/>
    </reaction>
</comment>
<dbReference type="RefSeq" id="WP_183590883.1">
    <property type="nucleotide sequence ID" value="NZ_JACHWR010000001.1"/>
</dbReference>
<dbReference type="EC" id="2.7.13.3" evidence="4"/>
<dbReference type="Proteomes" id="UP000589626">
    <property type="component" value="Unassembled WGS sequence"/>
</dbReference>
<reference evidence="22 23" key="1">
    <citation type="submission" date="2020-08" db="EMBL/GenBank/DDBJ databases">
        <title>Sequencing the genomes of 1000 actinobacteria strains.</title>
        <authorList>
            <person name="Klenk H.-P."/>
        </authorList>
    </citation>
    <scope>NUCLEOTIDE SEQUENCE [LARGE SCALE GENOMIC DNA]</scope>
    <source>
        <strain evidence="22 23">DSM 105498</strain>
    </source>
</reference>
<keyword evidence="6" id="KW-0004">4Fe-4S</keyword>
<dbReference type="Pfam" id="PF02518">
    <property type="entry name" value="HATPase_c"/>
    <property type="match status" value="1"/>
</dbReference>
<evidence type="ECO:0000313" key="23">
    <source>
        <dbReference type="Proteomes" id="UP000589626"/>
    </source>
</evidence>
<evidence type="ECO:0000313" key="22">
    <source>
        <dbReference type="EMBL" id="MBB3040909.1"/>
    </source>
</evidence>
<keyword evidence="20" id="KW-0812">Transmembrane</keyword>
<keyword evidence="12" id="KW-0067">ATP-binding</keyword>
<evidence type="ECO:0000256" key="7">
    <source>
        <dbReference type="ARBA" id="ARBA00022490"/>
    </source>
</evidence>
<keyword evidence="20" id="KW-1133">Transmembrane helix</keyword>
<dbReference type="GO" id="GO:0000155">
    <property type="term" value="F:phosphorelay sensor kinase activity"/>
    <property type="evidence" value="ECO:0007669"/>
    <property type="project" value="InterPro"/>
</dbReference>
<dbReference type="EMBL" id="JACHWR010000001">
    <property type="protein sequence ID" value="MBB3040909.1"/>
    <property type="molecule type" value="Genomic_DNA"/>
</dbReference>
<dbReference type="GO" id="GO:0016020">
    <property type="term" value="C:membrane"/>
    <property type="evidence" value="ECO:0007669"/>
    <property type="project" value="InterPro"/>
</dbReference>
<dbReference type="PRINTS" id="PR00344">
    <property type="entry name" value="BCTRLSENSOR"/>
</dbReference>
<evidence type="ECO:0000256" key="17">
    <source>
        <dbReference type="ARBA" id="ARBA00030800"/>
    </source>
</evidence>
<feature type="transmembrane region" description="Helical" evidence="20">
    <location>
        <begin position="12"/>
        <end position="33"/>
    </location>
</feature>
<feature type="transmembrane region" description="Helical" evidence="20">
    <location>
        <begin position="246"/>
        <end position="274"/>
    </location>
</feature>
<evidence type="ECO:0000256" key="16">
    <source>
        <dbReference type="ARBA" id="ARBA00024827"/>
    </source>
</evidence>
<feature type="transmembrane region" description="Helical" evidence="20">
    <location>
        <begin position="107"/>
        <end position="131"/>
    </location>
</feature>
<feature type="transmembrane region" description="Helical" evidence="20">
    <location>
        <begin position="181"/>
        <end position="205"/>
    </location>
</feature>
<sequence>MDGRAAGHPVGATVAGGLCVTLCATALLLLARADHPFDVGWYAEPVLFVFYLIVGLMSGPVAALILHRGRHPLGWSTGAIALSFAAAACVLAYAFVATERGWPAAGLAVQAFVAVEAFGRTLPVAVLPWVLRTGPMTRTARRCVTAGIALSTVTGLLALTGHQAGAPANPLSLADTRVHSVLLPLTVAALTLSGLLGLVGVAGLVRRWRREPSAGRRAFGVLAGGMVLLFATMTALLVWSPTSHTLVAAVTLPLLFAAYLLVCLSSVVLVLRTWELPIGSAVPRAAVWGLLTASVLVIYVVVVAVATRLLPIGNESAGVVAAGLLAVLVHPLRQALQDRVDQLVHGGAANPVVLLAQLGARLPGTPRQEALPALVDGLRQGLRLGAVDVTGVDPPVQVASGVPRPAGDRLTLPLVVDHRRIGQIEVEAEAGQRLDPRTMRAVTNFVGLVALSLDLVQTNQRLREASRRLGDVRHEERRMLRRELHDHMGPALAGVGLGLAAAQRRLRHDPGGAVRLLADLEAEVERRTEDVRLLARSLLPAQLDDGDLAAALTVLTGRFRSAGLQVRADCTGTEALDARRQVAVYHVAAEALVNAYRHGRASCVDVRVRCGRTGGVTLEVVDDGVGISPQHGRGVGLKSMRERADELSGHLSIEPGDAGSGTRVRMVLP</sequence>
<organism evidence="22 23">
    <name type="scientific">Nocardioides soli</name>
    <dbReference type="NCBI Taxonomy" id="1036020"/>
    <lineage>
        <taxon>Bacteria</taxon>
        <taxon>Bacillati</taxon>
        <taxon>Actinomycetota</taxon>
        <taxon>Actinomycetes</taxon>
        <taxon>Propionibacteriales</taxon>
        <taxon>Nocardioidaceae</taxon>
        <taxon>Nocardioides</taxon>
    </lineage>
</organism>
<name>A0A7W4YZ94_9ACTN</name>
<comment type="caution">
    <text evidence="22">The sequence shown here is derived from an EMBL/GenBank/DDBJ whole genome shotgun (WGS) entry which is preliminary data.</text>
</comment>
<dbReference type="InterPro" id="IPR036890">
    <property type="entry name" value="HATPase_C_sf"/>
</dbReference>
<dbReference type="Gene3D" id="3.30.565.10">
    <property type="entry name" value="Histidine kinase-like ATPase, C-terminal domain"/>
    <property type="match status" value="1"/>
</dbReference>
<keyword evidence="9" id="KW-0808">Transferase</keyword>
<dbReference type="PANTHER" id="PTHR24421:SF10">
    <property type="entry name" value="NITRATE_NITRITE SENSOR PROTEIN NARQ"/>
    <property type="match status" value="1"/>
</dbReference>
<dbReference type="AlphaFoldDB" id="A0A7W4YZ94"/>
<evidence type="ECO:0000256" key="20">
    <source>
        <dbReference type="SAM" id="Phobius"/>
    </source>
</evidence>
<dbReference type="Gene3D" id="1.20.5.1930">
    <property type="match status" value="1"/>
</dbReference>
<accession>A0A7W4YZ94</accession>
<dbReference type="InterPro" id="IPR003594">
    <property type="entry name" value="HATPase_dom"/>
</dbReference>
<keyword evidence="15" id="KW-0479">Metal-binding</keyword>
<keyword evidence="13" id="KW-0408">Iron</keyword>
<keyword evidence="20" id="KW-0472">Membrane</keyword>
<evidence type="ECO:0000256" key="11">
    <source>
        <dbReference type="ARBA" id="ARBA00022777"/>
    </source>
</evidence>
<feature type="domain" description="Histidine kinase/HSP90-like ATPase" evidence="21">
    <location>
        <begin position="579"/>
        <end position="669"/>
    </location>
</feature>
<evidence type="ECO:0000256" key="4">
    <source>
        <dbReference type="ARBA" id="ARBA00012438"/>
    </source>
</evidence>
<comment type="function">
    <text evidence="16">Member of the two-component regulatory system NreB/NreC involved in the control of dissimilatory nitrate/nitrite reduction in response to oxygen. NreB functions as a direct oxygen sensor histidine kinase which is autophosphorylated, in the absence of oxygen, probably at the conserved histidine residue, and transfers its phosphate group probably to a conserved aspartate residue of NreC. NreB/NreC activates the expression of the nitrate (narGHJI) and nitrite (nir) reductase operons, as well as the putative nitrate transporter gene narT.</text>
</comment>
<evidence type="ECO:0000259" key="21">
    <source>
        <dbReference type="SMART" id="SM00387"/>
    </source>
</evidence>
<evidence type="ECO:0000256" key="14">
    <source>
        <dbReference type="ARBA" id="ARBA00023012"/>
    </source>
</evidence>
<dbReference type="GO" id="GO:0005737">
    <property type="term" value="C:cytoplasm"/>
    <property type="evidence" value="ECO:0007669"/>
    <property type="project" value="UniProtKB-SubCell"/>
</dbReference>
<feature type="transmembrane region" description="Helical" evidence="20">
    <location>
        <begin position="217"/>
        <end position="240"/>
    </location>
</feature>
<evidence type="ECO:0000256" key="15">
    <source>
        <dbReference type="ARBA" id="ARBA00023014"/>
    </source>
</evidence>
<evidence type="ECO:0000256" key="6">
    <source>
        <dbReference type="ARBA" id="ARBA00022485"/>
    </source>
</evidence>
<keyword evidence="7" id="KW-0963">Cytoplasm</keyword>
<evidence type="ECO:0000256" key="19">
    <source>
        <dbReference type="SAM" id="MobiDB-lite"/>
    </source>
</evidence>
<evidence type="ECO:0000256" key="3">
    <source>
        <dbReference type="ARBA" id="ARBA00004496"/>
    </source>
</evidence>
<evidence type="ECO:0000256" key="9">
    <source>
        <dbReference type="ARBA" id="ARBA00022679"/>
    </source>
</evidence>
<dbReference type="SMART" id="SM00387">
    <property type="entry name" value="HATPase_c"/>
    <property type="match status" value="1"/>
</dbReference>
<feature type="region of interest" description="Disordered" evidence="19">
    <location>
        <begin position="650"/>
        <end position="669"/>
    </location>
</feature>
<evidence type="ECO:0000256" key="8">
    <source>
        <dbReference type="ARBA" id="ARBA00022553"/>
    </source>
</evidence>
<evidence type="ECO:0000256" key="5">
    <source>
        <dbReference type="ARBA" id="ARBA00017322"/>
    </source>
</evidence>
<evidence type="ECO:0000256" key="10">
    <source>
        <dbReference type="ARBA" id="ARBA00022741"/>
    </source>
</evidence>
<feature type="transmembrane region" description="Helical" evidence="20">
    <location>
        <begin position="286"/>
        <end position="306"/>
    </location>
</feature>
<dbReference type="GO" id="GO:0051539">
    <property type="term" value="F:4 iron, 4 sulfur cluster binding"/>
    <property type="evidence" value="ECO:0007669"/>
    <property type="project" value="UniProtKB-KW"/>
</dbReference>
<keyword evidence="8" id="KW-0597">Phosphoprotein</keyword>
<evidence type="ECO:0000256" key="18">
    <source>
        <dbReference type="SAM" id="Coils"/>
    </source>
</evidence>
<dbReference type="PANTHER" id="PTHR24421">
    <property type="entry name" value="NITRATE/NITRITE SENSOR PROTEIN NARX-RELATED"/>
    <property type="match status" value="1"/>
</dbReference>
<feature type="coiled-coil region" evidence="18">
    <location>
        <begin position="448"/>
        <end position="475"/>
    </location>
</feature>
<evidence type="ECO:0000256" key="2">
    <source>
        <dbReference type="ARBA" id="ARBA00001966"/>
    </source>
</evidence>
<dbReference type="InterPro" id="IPR011712">
    <property type="entry name" value="Sig_transdc_His_kin_sub3_dim/P"/>
</dbReference>
<dbReference type="InterPro" id="IPR050482">
    <property type="entry name" value="Sensor_HK_TwoCompSys"/>
</dbReference>
<dbReference type="CDD" id="cd16917">
    <property type="entry name" value="HATPase_UhpB-NarQ-NarX-like"/>
    <property type="match status" value="1"/>
</dbReference>
<comment type="subcellular location">
    <subcellularLocation>
        <location evidence="3">Cytoplasm</location>
    </subcellularLocation>
</comment>
<keyword evidence="23" id="KW-1185">Reference proteome</keyword>
<keyword evidence="15" id="KW-0411">Iron-sulfur</keyword>
<keyword evidence="10" id="KW-0547">Nucleotide-binding</keyword>
<dbReference type="GO" id="GO:0046983">
    <property type="term" value="F:protein dimerization activity"/>
    <property type="evidence" value="ECO:0007669"/>
    <property type="project" value="InterPro"/>
</dbReference>
<comment type="cofactor">
    <cofactor evidence="2">
        <name>[4Fe-4S] cluster</name>
        <dbReference type="ChEBI" id="CHEBI:49883"/>
    </cofactor>
</comment>
<keyword evidence="11 22" id="KW-0418">Kinase</keyword>
<gene>
    <name evidence="22" type="ORF">FHU40_000710</name>
</gene>
<evidence type="ECO:0000256" key="1">
    <source>
        <dbReference type="ARBA" id="ARBA00000085"/>
    </source>
</evidence>
<evidence type="ECO:0000256" key="13">
    <source>
        <dbReference type="ARBA" id="ARBA00023004"/>
    </source>
</evidence>
<protein>
    <recommendedName>
        <fullName evidence="5">Oxygen sensor histidine kinase NreB</fullName>
        <ecNumber evidence="4">2.7.13.3</ecNumber>
    </recommendedName>
    <alternativeName>
        <fullName evidence="17">Nitrogen regulation protein B</fullName>
    </alternativeName>
</protein>
<dbReference type="SUPFAM" id="SSF55874">
    <property type="entry name" value="ATPase domain of HSP90 chaperone/DNA topoisomerase II/histidine kinase"/>
    <property type="match status" value="1"/>
</dbReference>
<keyword evidence="14" id="KW-0902">Two-component regulatory system</keyword>
<feature type="transmembrane region" description="Helical" evidence="20">
    <location>
        <begin position="143"/>
        <end position="161"/>
    </location>
</feature>
<dbReference type="GO" id="GO:0005524">
    <property type="term" value="F:ATP binding"/>
    <property type="evidence" value="ECO:0007669"/>
    <property type="project" value="UniProtKB-KW"/>
</dbReference>
<feature type="transmembrane region" description="Helical" evidence="20">
    <location>
        <begin position="73"/>
        <end position="95"/>
    </location>
</feature>
<keyword evidence="18" id="KW-0175">Coiled coil</keyword>